<protein>
    <submittedName>
        <fullName evidence="2">Uncharacterized protein</fullName>
    </submittedName>
</protein>
<gene>
    <name evidence="2" type="ORF">NG99_24450</name>
</gene>
<dbReference type="Proteomes" id="UP000030351">
    <property type="component" value="Unassembled WGS sequence"/>
</dbReference>
<comment type="caution">
    <text evidence="2">The sequence shown here is derived from an EMBL/GenBank/DDBJ whole genome shotgun (WGS) entry which is preliminary data.</text>
</comment>
<evidence type="ECO:0000256" key="1">
    <source>
        <dbReference type="SAM" id="MobiDB-lite"/>
    </source>
</evidence>
<dbReference type="eggNOG" id="COG5492">
    <property type="taxonomic scope" value="Bacteria"/>
</dbReference>
<dbReference type="AlphaFoldDB" id="A0A0A3ZMT5"/>
<keyword evidence="3" id="KW-1185">Reference proteome</keyword>
<dbReference type="EMBL" id="JRUQ01000082">
    <property type="protein sequence ID" value="KGT86993.1"/>
    <property type="molecule type" value="Genomic_DNA"/>
</dbReference>
<name>A0A0A3ZMT5_9GAMM</name>
<sequence>MNAKKKKQNTSLSATTLPAPSVTEADDNNHVAATVTAVTVVVPVWSGMAVRDRVDLLWAPDVTENYTDYVPVTASMVARNVSPTFSVPSTEIATNHEAAISYVVTPADGSDNESSDVYTLSIGEVQLLPAPTVDEADGTTISVGDNPDGVTVTVPASASLVAGDVVTVYWTGNAGDGTPTVSPETVSGNGTGKALTFHIDAGVLTADAGTM</sequence>
<proteinExistence type="predicted"/>
<evidence type="ECO:0000313" key="2">
    <source>
        <dbReference type="EMBL" id="KGT86993.1"/>
    </source>
</evidence>
<evidence type="ECO:0000313" key="3">
    <source>
        <dbReference type="Proteomes" id="UP000030351"/>
    </source>
</evidence>
<feature type="region of interest" description="Disordered" evidence="1">
    <location>
        <begin position="1"/>
        <end position="24"/>
    </location>
</feature>
<reference evidence="2 3" key="1">
    <citation type="submission" date="2014-10" db="EMBL/GenBank/DDBJ databases">
        <title>Genome sequence of Erwinia typographi M043b.</title>
        <authorList>
            <person name="Chan K.-G."/>
            <person name="Tan W.-S."/>
        </authorList>
    </citation>
    <scope>NUCLEOTIDE SEQUENCE [LARGE SCALE GENOMIC DNA]</scope>
    <source>
        <strain evidence="2 3">M043b</strain>
    </source>
</reference>
<organism evidence="2 3">
    <name type="scientific">Erwinia typographi</name>
    <dbReference type="NCBI Taxonomy" id="371042"/>
    <lineage>
        <taxon>Bacteria</taxon>
        <taxon>Pseudomonadati</taxon>
        <taxon>Pseudomonadota</taxon>
        <taxon>Gammaproteobacteria</taxon>
        <taxon>Enterobacterales</taxon>
        <taxon>Erwiniaceae</taxon>
        <taxon>Erwinia</taxon>
    </lineage>
</organism>
<dbReference type="STRING" id="371042.NG99_24450"/>
<feature type="compositionally biased region" description="Polar residues" evidence="1">
    <location>
        <begin position="9"/>
        <end position="18"/>
    </location>
</feature>
<accession>A0A0A3ZMT5</accession>